<feature type="compositionally biased region" description="Basic residues" evidence="1">
    <location>
        <begin position="68"/>
        <end position="79"/>
    </location>
</feature>
<accession>A0A368PQX8</accession>
<sequence length="126" mass="14404">MDVCGACVWSHGGRGGRTGGRGAVWMGWVERSRRDGRGLRRVGGCGADRRAWQRARLKVRCEPTPPPLRRRAPLLRHRPTSTAPERDANTWRWDRVEERVRSEARTAKGEREGVGPTCRRRGDWFC</sequence>
<organism evidence="2">
    <name type="scientific">Setaria italica</name>
    <name type="common">Foxtail millet</name>
    <name type="synonym">Panicum italicum</name>
    <dbReference type="NCBI Taxonomy" id="4555"/>
    <lineage>
        <taxon>Eukaryota</taxon>
        <taxon>Viridiplantae</taxon>
        <taxon>Streptophyta</taxon>
        <taxon>Embryophyta</taxon>
        <taxon>Tracheophyta</taxon>
        <taxon>Spermatophyta</taxon>
        <taxon>Magnoliopsida</taxon>
        <taxon>Liliopsida</taxon>
        <taxon>Poales</taxon>
        <taxon>Poaceae</taxon>
        <taxon>PACMAD clade</taxon>
        <taxon>Panicoideae</taxon>
        <taxon>Panicodae</taxon>
        <taxon>Paniceae</taxon>
        <taxon>Cenchrinae</taxon>
        <taxon>Setaria</taxon>
    </lineage>
</organism>
<name>A0A368PQX8_SETIT</name>
<feature type="region of interest" description="Disordered" evidence="1">
    <location>
        <begin position="63"/>
        <end position="92"/>
    </location>
</feature>
<protein>
    <submittedName>
        <fullName evidence="2">Uncharacterized protein</fullName>
    </submittedName>
</protein>
<gene>
    <name evidence="2" type="ORF">SETIT_1G303500v2</name>
</gene>
<dbReference type="EMBL" id="CM003528">
    <property type="protein sequence ID" value="RCV08155.1"/>
    <property type="molecule type" value="Genomic_DNA"/>
</dbReference>
<dbReference type="AlphaFoldDB" id="A0A368PQX8"/>
<evidence type="ECO:0000256" key="1">
    <source>
        <dbReference type="SAM" id="MobiDB-lite"/>
    </source>
</evidence>
<proteinExistence type="predicted"/>
<evidence type="ECO:0000313" key="2">
    <source>
        <dbReference type="EMBL" id="RCV08155.1"/>
    </source>
</evidence>
<reference evidence="2" key="1">
    <citation type="journal article" date="2012" name="Nat. Biotechnol.">
        <title>Reference genome sequence of the model plant Setaria.</title>
        <authorList>
            <person name="Bennetzen J.L."/>
            <person name="Schmutz J."/>
            <person name="Wang H."/>
            <person name="Percifield R."/>
            <person name="Hawkins J."/>
            <person name="Pontaroli A.C."/>
            <person name="Estep M."/>
            <person name="Feng L."/>
            <person name="Vaughn J.N."/>
            <person name="Grimwood J."/>
            <person name="Jenkins J."/>
            <person name="Barry K."/>
            <person name="Lindquist E."/>
            <person name="Hellsten U."/>
            <person name="Deshpande S."/>
            <person name="Wang X."/>
            <person name="Wu X."/>
            <person name="Mitros T."/>
            <person name="Triplett J."/>
            <person name="Yang X."/>
            <person name="Ye C.Y."/>
            <person name="Mauro-Herrera M."/>
            <person name="Wang L."/>
            <person name="Li P."/>
            <person name="Sharma M."/>
            <person name="Sharma R."/>
            <person name="Ronald P.C."/>
            <person name="Panaud O."/>
            <person name="Kellogg E.A."/>
            <person name="Brutnell T.P."/>
            <person name="Doust A.N."/>
            <person name="Tuskan G.A."/>
            <person name="Rokhsar D."/>
            <person name="Devos K.M."/>
        </authorList>
    </citation>
    <scope>NUCLEOTIDE SEQUENCE [LARGE SCALE GENOMIC DNA]</scope>
    <source>
        <strain evidence="2">Yugu1</strain>
    </source>
</reference>
<reference evidence="2" key="2">
    <citation type="submission" date="2015-07" db="EMBL/GenBank/DDBJ databases">
        <authorList>
            <person name="Noorani M."/>
        </authorList>
    </citation>
    <scope>NUCLEOTIDE SEQUENCE</scope>
    <source>
        <strain evidence="2">Yugu1</strain>
    </source>
</reference>